<feature type="compositionally biased region" description="Basic residues" evidence="1">
    <location>
        <begin position="19"/>
        <end position="34"/>
    </location>
</feature>
<dbReference type="AlphaFoldDB" id="B0DNR6"/>
<dbReference type="RefSeq" id="XP_001885551.1">
    <property type="nucleotide sequence ID" value="XM_001885516.1"/>
</dbReference>
<gene>
    <name evidence="2" type="ORF">LACBIDRAFT_306804</name>
</gene>
<dbReference type="HOGENOM" id="CLU_1722682_0_0_1"/>
<name>B0DNR6_LACBS</name>
<keyword evidence="3" id="KW-1185">Reference proteome</keyword>
<protein>
    <submittedName>
        <fullName evidence="2">Predicted protein</fullName>
    </submittedName>
</protein>
<organism evidence="3">
    <name type="scientific">Laccaria bicolor (strain S238N-H82 / ATCC MYA-4686)</name>
    <name type="common">Bicoloured deceiver</name>
    <name type="synonym">Laccaria laccata var. bicolor</name>
    <dbReference type="NCBI Taxonomy" id="486041"/>
    <lineage>
        <taxon>Eukaryota</taxon>
        <taxon>Fungi</taxon>
        <taxon>Dikarya</taxon>
        <taxon>Basidiomycota</taxon>
        <taxon>Agaricomycotina</taxon>
        <taxon>Agaricomycetes</taxon>
        <taxon>Agaricomycetidae</taxon>
        <taxon>Agaricales</taxon>
        <taxon>Agaricineae</taxon>
        <taxon>Hydnangiaceae</taxon>
        <taxon>Laccaria</taxon>
    </lineage>
</organism>
<evidence type="ECO:0000256" key="1">
    <source>
        <dbReference type="SAM" id="MobiDB-lite"/>
    </source>
</evidence>
<dbReference type="EMBL" id="DS547122">
    <property type="protein sequence ID" value="EDR03698.1"/>
    <property type="molecule type" value="Genomic_DNA"/>
</dbReference>
<sequence>MWEFALDSNLPVGVPGGYKKSRTPLTGHKKNQKTPKKIRNALGRRVRQYGSRRCAGECDCLRFISPAMLPLCREKRTRLMWWGMAGWKLRGGEVGVEDRLSMVVGAFLRYTLLLIYWKGGRGWAVWGEGRTAASEDRISGGPRGQEYWHFNF</sequence>
<dbReference type="KEGG" id="lbc:LACBIDRAFT_306804"/>
<dbReference type="InParanoid" id="B0DNR6"/>
<evidence type="ECO:0000313" key="3">
    <source>
        <dbReference type="Proteomes" id="UP000001194"/>
    </source>
</evidence>
<reference evidence="2 3" key="1">
    <citation type="journal article" date="2008" name="Nature">
        <title>The genome of Laccaria bicolor provides insights into mycorrhizal symbiosis.</title>
        <authorList>
            <person name="Martin F."/>
            <person name="Aerts A."/>
            <person name="Ahren D."/>
            <person name="Brun A."/>
            <person name="Danchin E.G.J."/>
            <person name="Duchaussoy F."/>
            <person name="Gibon J."/>
            <person name="Kohler A."/>
            <person name="Lindquist E."/>
            <person name="Pereda V."/>
            <person name="Salamov A."/>
            <person name="Shapiro H.J."/>
            <person name="Wuyts J."/>
            <person name="Blaudez D."/>
            <person name="Buee M."/>
            <person name="Brokstein P."/>
            <person name="Canbaeck B."/>
            <person name="Cohen D."/>
            <person name="Courty P.E."/>
            <person name="Coutinho P.M."/>
            <person name="Delaruelle C."/>
            <person name="Detter J.C."/>
            <person name="Deveau A."/>
            <person name="DiFazio S."/>
            <person name="Duplessis S."/>
            <person name="Fraissinet-Tachet L."/>
            <person name="Lucic E."/>
            <person name="Frey-Klett P."/>
            <person name="Fourrey C."/>
            <person name="Feussner I."/>
            <person name="Gay G."/>
            <person name="Grimwood J."/>
            <person name="Hoegger P.J."/>
            <person name="Jain P."/>
            <person name="Kilaru S."/>
            <person name="Labbe J."/>
            <person name="Lin Y.C."/>
            <person name="Legue V."/>
            <person name="Le Tacon F."/>
            <person name="Marmeisse R."/>
            <person name="Melayah D."/>
            <person name="Montanini B."/>
            <person name="Muratet M."/>
            <person name="Nehls U."/>
            <person name="Niculita-Hirzel H."/>
            <person name="Oudot-Le Secq M.P."/>
            <person name="Peter M."/>
            <person name="Quesneville H."/>
            <person name="Rajashekar B."/>
            <person name="Reich M."/>
            <person name="Rouhier N."/>
            <person name="Schmutz J."/>
            <person name="Yin T."/>
            <person name="Chalot M."/>
            <person name="Henrissat B."/>
            <person name="Kuees U."/>
            <person name="Lucas S."/>
            <person name="Van de Peer Y."/>
            <person name="Podila G.K."/>
            <person name="Polle A."/>
            <person name="Pukkila P.J."/>
            <person name="Richardson P.M."/>
            <person name="Rouze P."/>
            <person name="Sanders I.R."/>
            <person name="Stajich J.E."/>
            <person name="Tunlid A."/>
            <person name="Tuskan G."/>
            <person name="Grigoriev I.V."/>
        </authorList>
    </citation>
    <scope>NUCLEOTIDE SEQUENCE [LARGE SCALE GENOMIC DNA]</scope>
    <source>
        <strain evidence="3">S238N-H82 / ATCC MYA-4686</strain>
    </source>
</reference>
<evidence type="ECO:0000313" key="2">
    <source>
        <dbReference type="EMBL" id="EDR03698.1"/>
    </source>
</evidence>
<dbReference type="GeneID" id="6081173"/>
<dbReference type="Proteomes" id="UP000001194">
    <property type="component" value="Unassembled WGS sequence"/>
</dbReference>
<accession>B0DNR6</accession>
<proteinExistence type="predicted"/>
<feature type="region of interest" description="Disordered" evidence="1">
    <location>
        <begin position="15"/>
        <end position="34"/>
    </location>
</feature>